<name>A0A8J3E8B6_9GAMM</name>
<dbReference type="Proteomes" id="UP000636949">
    <property type="component" value="Unassembled WGS sequence"/>
</dbReference>
<keyword evidence="3" id="KW-1185">Reference proteome</keyword>
<feature type="transmembrane region" description="Helical" evidence="1">
    <location>
        <begin position="72"/>
        <end position="95"/>
    </location>
</feature>
<evidence type="ECO:0000313" key="3">
    <source>
        <dbReference type="Proteomes" id="UP000636949"/>
    </source>
</evidence>
<comment type="caution">
    <text evidence="2">The sequence shown here is derived from an EMBL/GenBank/DDBJ whole genome shotgun (WGS) entry which is preliminary data.</text>
</comment>
<feature type="transmembrane region" description="Helical" evidence="1">
    <location>
        <begin position="12"/>
        <end position="33"/>
    </location>
</feature>
<protein>
    <submittedName>
        <fullName evidence="2">Uncharacterized protein</fullName>
    </submittedName>
</protein>
<keyword evidence="1" id="KW-1133">Transmembrane helix</keyword>
<accession>A0A8J3E8B6</accession>
<evidence type="ECO:0000313" key="2">
    <source>
        <dbReference type="EMBL" id="GGF89647.1"/>
    </source>
</evidence>
<organism evidence="2 3">
    <name type="scientific">Cysteiniphilum litorale</name>
    <dbReference type="NCBI Taxonomy" id="2056700"/>
    <lineage>
        <taxon>Bacteria</taxon>
        <taxon>Pseudomonadati</taxon>
        <taxon>Pseudomonadota</taxon>
        <taxon>Gammaproteobacteria</taxon>
        <taxon>Thiotrichales</taxon>
        <taxon>Fastidiosibacteraceae</taxon>
        <taxon>Cysteiniphilum</taxon>
    </lineage>
</organism>
<keyword evidence="1" id="KW-0812">Transmembrane</keyword>
<gene>
    <name evidence="2" type="ORF">GCM10010995_03710</name>
</gene>
<feature type="transmembrane region" description="Helical" evidence="1">
    <location>
        <begin position="39"/>
        <end position="60"/>
    </location>
</feature>
<keyword evidence="1" id="KW-0472">Membrane</keyword>
<evidence type="ECO:0000256" key="1">
    <source>
        <dbReference type="SAM" id="Phobius"/>
    </source>
</evidence>
<dbReference type="RefSeq" id="WP_117001470.1">
    <property type="nucleotide sequence ID" value="NZ_BMJS01000002.1"/>
</dbReference>
<sequence length="98" mass="10978">MLIKQRLVKHQIIKTFIIYVILYGLIAALSAWIPFMGFGVLLGGISIAIAAIVVATLRVVDHYHAKDYRIGIRKFAIAIVILVLIDVIYTLIVTINWS</sequence>
<dbReference type="EMBL" id="BMJS01000002">
    <property type="protein sequence ID" value="GGF89647.1"/>
    <property type="molecule type" value="Genomic_DNA"/>
</dbReference>
<dbReference type="AlphaFoldDB" id="A0A8J3E8B6"/>
<proteinExistence type="predicted"/>
<reference evidence="2" key="2">
    <citation type="submission" date="2020-09" db="EMBL/GenBank/DDBJ databases">
        <authorList>
            <person name="Sun Q."/>
            <person name="Zhou Y."/>
        </authorList>
    </citation>
    <scope>NUCLEOTIDE SEQUENCE</scope>
    <source>
        <strain evidence="2">CGMCC 1.15758</strain>
    </source>
</reference>
<reference evidence="2" key="1">
    <citation type="journal article" date="2014" name="Int. J. Syst. Evol. Microbiol.">
        <title>Complete genome sequence of Corynebacterium casei LMG S-19264T (=DSM 44701T), isolated from a smear-ripened cheese.</title>
        <authorList>
            <consortium name="US DOE Joint Genome Institute (JGI-PGF)"/>
            <person name="Walter F."/>
            <person name="Albersmeier A."/>
            <person name="Kalinowski J."/>
            <person name="Ruckert C."/>
        </authorList>
    </citation>
    <scope>NUCLEOTIDE SEQUENCE</scope>
    <source>
        <strain evidence="2">CGMCC 1.15758</strain>
    </source>
</reference>